<evidence type="ECO:0000313" key="1">
    <source>
        <dbReference type="EMBL" id="TYJ97094.1"/>
    </source>
</evidence>
<protein>
    <submittedName>
        <fullName evidence="1">Uncharacterized protein</fullName>
    </submittedName>
</protein>
<dbReference type="Proteomes" id="UP000321947">
    <property type="component" value="Unassembled WGS sequence"/>
</dbReference>
<comment type="caution">
    <text evidence="1">The sequence shown here is derived from an EMBL/GenBank/DDBJ whole genome shotgun (WGS) entry which is preliminary data.</text>
</comment>
<dbReference type="AlphaFoldDB" id="A0A5D3BDL3"/>
<sequence>MTSSTTSSHSVTGGCLQGLERIHHRLNPTPYGTSYDNHAPSVSVFSKASLNFKRIRGMSSPNKESGSCLSPSVADHPFGPTIDHLGNLLPHQLANQTRAPPRIKLIQNFLSFQGITCIHAFHVRLDFAPRDIAIPTPSRQSHEPLIHSHSIMTEEQVKIEKLTLGLEIIRLELMNSATQGNTLPQSYIPSLTSIKK</sequence>
<accession>A0A5D3BDL3</accession>
<organism evidence="1 2">
    <name type="scientific">Cucumis melo var. makuwa</name>
    <name type="common">Oriental melon</name>
    <dbReference type="NCBI Taxonomy" id="1194695"/>
    <lineage>
        <taxon>Eukaryota</taxon>
        <taxon>Viridiplantae</taxon>
        <taxon>Streptophyta</taxon>
        <taxon>Embryophyta</taxon>
        <taxon>Tracheophyta</taxon>
        <taxon>Spermatophyta</taxon>
        <taxon>Magnoliopsida</taxon>
        <taxon>eudicotyledons</taxon>
        <taxon>Gunneridae</taxon>
        <taxon>Pentapetalae</taxon>
        <taxon>rosids</taxon>
        <taxon>fabids</taxon>
        <taxon>Cucurbitales</taxon>
        <taxon>Cucurbitaceae</taxon>
        <taxon>Benincaseae</taxon>
        <taxon>Cucumis</taxon>
    </lineage>
</organism>
<proteinExistence type="predicted"/>
<name>A0A5D3BDL3_CUCMM</name>
<gene>
    <name evidence="1" type="ORF">E5676_scaffold23G00250</name>
</gene>
<reference evidence="1 2" key="1">
    <citation type="submission" date="2019-08" db="EMBL/GenBank/DDBJ databases">
        <title>Draft genome sequences of two oriental melons (Cucumis melo L. var makuwa).</title>
        <authorList>
            <person name="Kwon S.-Y."/>
        </authorList>
    </citation>
    <scope>NUCLEOTIDE SEQUENCE [LARGE SCALE GENOMIC DNA]</scope>
    <source>
        <strain evidence="2">cv. Chang Bougi</strain>
        <tissue evidence="1">Leaf</tissue>
    </source>
</reference>
<evidence type="ECO:0000313" key="2">
    <source>
        <dbReference type="Proteomes" id="UP000321947"/>
    </source>
</evidence>
<dbReference type="EMBL" id="SSTD01019038">
    <property type="protein sequence ID" value="TYJ97094.1"/>
    <property type="molecule type" value="Genomic_DNA"/>
</dbReference>